<dbReference type="PROSITE" id="PS00678">
    <property type="entry name" value="WD_REPEATS_1"/>
    <property type="match status" value="1"/>
</dbReference>
<keyword evidence="3 7" id="KW-0547">Nucleotide-binding</keyword>
<sequence>MHGEWRVGERLLGLYEVKGLLGAGGMGVVHRVRHLGWDLDLAVKSPRVELVGADADRRAFSAEAETWVGLGMHPHVCVCHYVRTIDGVPRIFAEYVPGGSLRDWIRDGRLYRGGGRAATARVLDVAIQLAWGLEHAHRRRLTHQDVKPANVLMDPDGTAKVTDFGLAKGLPGGAVGAVGAGPDPSVLVSAGGLTPAYASPEQAAGRRVGRRSDVFSLAVSVLEMITGEVTWATGAAARGVLAGMRPGGGRAAMPTSVTGLLAECLRADPDRRPRAGEVARRLAACYREAIGDQYPRPEPEAASLRADELNNRALSLLDLKREDEALRCFEQARAVEPQHAGAIYNAGLLAWRADRLTDGALIERMAAAVDNADDPAQAKMLLGHIHLERADAATAWPLLREAADKDSRGAAELARLRKETSGSDGWEHLDVITGKTGGVTMLDVAADASVAVTGGYRQSVQVWDLKRRECVRTLKAGEGGAASVALSTDGRYVLCASRGDRKVRWWDLQGDRQDARALKGRHKGVWRVLYDSRESRGVSIGADGTVKLWDLGDRSARELGHAAAAIRGARAVALAGGRILVGGGGGGTVQVHDRDHVAALEGHTGRVVAIDITPDGRHALSADEQGTLRLWDVEERRCLRTLRAPVARLSSVSLSRDARLALTIGRHSDVRLWDLRSGRSRLCPLGDMEAADVRTGRLSANGGHAVYAGSAKSARTAIWVWSIPRGFSRASYRAPFHICRPRAHRELTVTDAKVDRLIRAGRKELGQGNFFEAHDLLVQARLTPGHQRSRLVLDAWNELAQQCVRGRVQGVWPVDLPPQLATAPKSLVVSPDGTTTVCSLHDGTVLIWNCSTGTVETHNPARHGPTWKAVAGDLALASGTGNQLQLWSLSTLERRGLVPGGGYSSWRNTVAVGRTGKYVLTAGGQTVRVWEASSGTEVMRLGGHQEEVSAVCLSRTERVAVSGTAGGYLKVWDLDDAGRCVATLAPYAYAHKPQVTAIALTDDDRHAVASRFSGALCVWDLESGHRRPEITSTENLVDMALEAEGRFALTSAGDGELALWDLSNGWRNHTLITHASTRANVAFSDDGRRAFAWAAHGPLRAWEIDWRIAPYRRPRPSGS</sequence>
<dbReference type="SUPFAM" id="SSF48452">
    <property type="entry name" value="TPR-like"/>
    <property type="match status" value="1"/>
</dbReference>
<keyword evidence="2" id="KW-0677">Repeat</keyword>
<feature type="repeat" description="WD" evidence="5">
    <location>
        <begin position="941"/>
        <end position="975"/>
    </location>
</feature>
<dbReference type="InterPro" id="IPR011990">
    <property type="entry name" value="TPR-like_helical_dom_sf"/>
</dbReference>
<keyword evidence="1 5" id="KW-0853">WD repeat</keyword>
<dbReference type="PROSITE" id="PS50082">
    <property type="entry name" value="WD_REPEATS_2"/>
    <property type="match status" value="6"/>
</dbReference>
<evidence type="ECO:0000256" key="4">
    <source>
        <dbReference type="ARBA" id="ARBA00022840"/>
    </source>
</evidence>
<reference evidence="9 10" key="1">
    <citation type="submission" date="2019-08" db="EMBL/GenBank/DDBJ databases">
        <title>Actinomadura sp. nov. CYP1-5 isolated from mountain soil.</title>
        <authorList>
            <person name="Songsumanus A."/>
            <person name="Kuncharoen N."/>
            <person name="Kudo T."/>
            <person name="Yuki M."/>
            <person name="Igarashi Y."/>
            <person name="Tanasupawat S."/>
        </authorList>
    </citation>
    <scope>NUCLEOTIDE SEQUENCE [LARGE SCALE GENOMIC DNA]</scope>
    <source>
        <strain evidence="9 10">JCM 14158</strain>
    </source>
</reference>
<keyword evidence="4 7" id="KW-0067">ATP-binding</keyword>
<dbReference type="PROSITE" id="PS50005">
    <property type="entry name" value="TPR"/>
    <property type="match status" value="1"/>
</dbReference>
<organism evidence="9 10">
    <name type="scientific">Actinomadura chibensis</name>
    <dbReference type="NCBI Taxonomy" id="392828"/>
    <lineage>
        <taxon>Bacteria</taxon>
        <taxon>Bacillati</taxon>
        <taxon>Actinomycetota</taxon>
        <taxon>Actinomycetes</taxon>
        <taxon>Streptosporangiales</taxon>
        <taxon>Thermomonosporaceae</taxon>
        <taxon>Actinomadura</taxon>
    </lineage>
</organism>
<feature type="binding site" evidence="7">
    <location>
        <position position="44"/>
    </location>
    <ligand>
        <name>ATP</name>
        <dbReference type="ChEBI" id="CHEBI:30616"/>
    </ligand>
</feature>
<dbReference type="SMART" id="SM00220">
    <property type="entry name" value="S_TKc"/>
    <property type="match status" value="1"/>
</dbReference>
<dbReference type="PANTHER" id="PTHR22847:SF637">
    <property type="entry name" value="WD REPEAT DOMAIN 5B"/>
    <property type="match status" value="1"/>
</dbReference>
<feature type="domain" description="Protein kinase" evidence="8">
    <location>
        <begin position="15"/>
        <end position="290"/>
    </location>
</feature>
<dbReference type="Gene3D" id="1.25.40.10">
    <property type="entry name" value="Tetratricopeptide repeat domain"/>
    <property type="match status" value="1"/>
</dbReference>
<dbReference type="GO" id="GO:0004672">
    <property type="term" value="F:protein kinase activity"/>
    <property type="evidence" value="ECO:0007669"/>
    <property type="project" value="InterPro"/>
</dbReference>
<feature type="repeat" description="WD" evidence="5">
    <location>
        <begin position="642"/>
        <end position="683"/>
    </location>
</feature>
<dbReference type="CDD" id="cd14014">
    <property type="entry name" value="STKc_PknB_like"/>
    <property type="match status" value="1"/>
</dbReference>
<feature type="repeat" description="WD" evidence="5">
    <location>
        <begin position="432"/>
        <end position="473"/>
    </location>
</feature>
<dbReference type="Proteomes" id="UP000323380">
    <property type="component" value="Unassembled WGS sequence"/>
</dbReference>
<dbReference type="SMART" id="SM00028">
    <property type="entry name" value="TPR"/>
    <property type="match status" value="1"/>
</dbReference>
<dbReference type="InterPro" id="IPR008271">
    <property type="entry name" value="Ser/Thr_kinase_AS"/>
</dbReference>
<dbReference type="GO" id="GO:0005524">
    <property type="term" value="F:ATP binding"/>
    <property type="evidence" value="ECO:0007669"/>
    <property type="project" value="UniProtKB-UniRule"/>
</dbReference>
<dbReference type="InterPro" id="IPR036322">
    <property type="entry name" value="WD40_repeat_dom_sf"/>
</dbReference>
<dbReference type="InterPro" id="IPR019734">
    <property type="entry name" value="TPR_rpt"/>
</dbReference>
<dbReference type="PROSITE" id="PS50294">
    <property type="entry name" value="WD_REPEATS_REGION"/>
    <property type="match status" value="2"/>
</dbReference>
<keyword evidence="6" id="KW-0802">TPR repeat</keyword>
<dbReference type="SUPFAM" id="SSF56112">
    <property type="entry name" value="Protein kinase-like (PK-like)"/>
    <property type="match status" value="1"/>
</dbReference>
<dbReference type="STRING" id="1220554.GCA_001552135_01037"/>
<dbReference type="InterPro" id="IPR001680">
    <property type="entry name" value="WD40_rpt"/>
</dbReference>
<proteinExistence type="predicted"/>
<dbReference type="SMART" id="SM00320">
    <property type="entry name" value="WD40"/>
    <property type="match status" value="10"/>
</dbReference>
<dbReference type="InterPro" id="IPR011009">
    <property type="entry name" value="Kinase-like_dom_sf"/>
</dbReference>
<evidence type="ECO:0000313" key="10">
    <source>
        <dbReference type="Proteomes" id="UP000323380"/>
    </source>
</evidence>
<feature type="repeat" description="WD" evidence="5">
    <location>
        <begin position="988"/>
        <end position="1029"/>
    </location>
</feature>
<keyword evidence="10" id="KW-1185">Reference proteome</keyword>
<evidence type="ECO:0000256" key="1">
    <source>
        <dbReference type="ARBA" id="ARBA00022574"/>
    </source>
</evidence>
<evidence type="ECO:0000313" key="9">
    <source>
        <dbReference type="EMBL" id="TYB41847.1"/>
    </source>
</evidence>
<dbReference type="AlphaFoldDB" id="A0A5D0NBY6"/>
<dbReference type="SUPFAM" id="SSF50978">
    <property type="entry name" value="WD40 repeat-like"/>
    <property type="match status" value="1"/>
</dbReference>
<dbReference type="Gene3D" id="3.30.200.20">
    <property type="entry name" value="Phosphorylase Kinase, domain 1"/>
    <property type="match status" value="1"/>
</dbReference>
<dbReference type="Pfam" id="PF00069">
    <property type="entry name" value="Pkinase"/>
    <property type="match status" value="1"/>
</dbReference>
<dbReference type="PANTHER" id="PTHR22847">
    <property type="entry name" value="WD40 REPEAT PROTEIN"/>
    <property type="match status" value="1"/>
</dbReference>
<protein>
    <submittedName>
        <fullName evidence="9">Protein kinase</fullName>
    </submittedName>
</protein>
<dbReference type="InterPro" id="IPR000719">
    <property type="entry name" value="Prot_kinase_dom"/>
</dbReference>
<keyword evidence="9" id="KW-0418">Kinase</keyword>
<dbReference type="PROSITE" id="PS00107">
    <property type="entry name" value="PROTEIN_KINASE_ATP"/>
    <property type="match status" value="1"/>
</dbReference>
<dbReference type="InterPro" id="IPR019775">
    <property type="entry name" value="WD40_repeat_CS"/>
</dbReference>
<dbReference type="InterPro" id="IPR017441">
    <property type="entry name" value="Protein_kinase_ATP_BS"/>
</dbReference>
<evidence type="ECO:0000256" key="5">
    <source>
        <dbReference type="PROSITE-ProRule" id="PRU00221"/>
    </source>
</evidence>
<dbReference type="Pfam" id="PF00400">
    <property type="entry name" value="WD40"/>
    <property type="match status" value="3"/>
</dbReference>
<feature type="repeat" description="WD" evidence="5">
    <location>
        <begin position="518"/>
        <end position="551"/>
    </location>
</feature>
<dbReference type="SUPFAM" id="SSF50998">
    <property type="entry name" value="Quinoprotein alcohol dehydrogenase-like"/>
    <property type="match status" value="1"/>
</dbReference>
<accession>A0A5D0NBY6</accession>
<gene>
    <name evidence="9" type="ORF">FXF69_33485</name>
</gene>
<dbReference type="PROSITE" id="PS00108">
    <property type="entry name" value="PROTEIN_KINASE_ST"/>
    <property type="match status" value="1"/>
</dbReference>
<keyword evidence="9" id="KW-0808">Transferase</keyword>
<feature type="repeat" description="TPR" evidence="6">
    <location>
        <begin position="306"/>
        <end position="339"/>
    </location>
</feature>
<evidence type="ECO:0000256" key="6">
    <source>
        <dbReference type="PROSITE-ProRule" id="PRU00339"/>
    </source>
</evidence>
<evidence type="ECO:0000256" key="3">
    <source>
        <dbReference type="ARBA" id="ARBA00022741"/>
    </source>
</evidence>
<evidence type="ECO:0000259" key="8">
    <source>
        <dbReference type="PROSITE" id="PS50011"/>
    </source>
</evidence>
<dbReference type="PROSITE" id="PS50011">
    <property type="entry name" value="PROTEIN_KINASE_DOM"/>
    <property type="match status" value="1"/>
</dbReference>
<dbReference type="EMBL" id="VSFG01000009">
    <property type="protein sequence ID" value="TYB41847.1"/>
    <property type="molecule type" value="Genomic_DNA"/>
</dbReference>
<dbReference type="Gene3D" id="1.10.510.10">
    <property type="entry name" value="Transferase(Phosphotransferase) domain 1"/>
    <property type="match status" value="1"/>
</dbReference>
<dbReference type="InterPro" id="IPR011047">
    <property type="entry name" value="Quinoprotein_ADH-like_sf"/>
</dbReference>
<comment type="caution">
    <text evidence="9">The sequence shown here is derived from an EMBL/GenBank/DDBJ whole genome shotgun (WGS) entry which is preliminary data.</text>
</comment>
<evidence type="ECO:0000256" key="7">
    <source>
        <dbReference type="PROSITE-ProRule" id="PRU10141"/>
    </source>
</evidence>
<dbReference type="Gene3D" id="2.130.10.10">
    <property type="entry name" value="YVTN repeat-like/Quinoprotein amine dehydrogenase"/>
    <property type="match status" value="4"/>
</dbReference>
<evidence type="ECO:0000256" key="2">
    <source>
        <dbReference type="ARBA" id="ARBA00022737"/>
    </source>
</evidence>
<feature type="repeat" description="WD" evidence="5">
    <location>
        <begin position="600"/>
        <end position="641"/>
    </location>
</feature>
<dbReference type="InterPro" id="IPR015943">
    <property type="entry name" value="WD40/YVTN_repeat-like_dom_sf"/>
</dbReference>
<name>A0A5D0NBY6_9ACTN</name>